<dbReference type="RefSeq" id="XP_018294005.1">
    <property type="nucleotide sequence ID" value="XM_018430904.1"/>
</dbReference>
<dbReference type="PANTHER" id="PTHR46579:SF2">
    <property type="entry name" value="C2H2-TYPE DOMAIN-CONTAINING PROTEIN"/>
    <property type="match status" value="1"/>
</dbReference>
<feature type="compositionally biased region" description="Acidic residues" evidence="1">
    <location>
        <begin position="49"/>
        <end position="70"/>
    </location>
</feature>
<evidence type="ECO:0008006" key="4">
    <source>
        <dbReference type="Google" id="ProtNLM"/>
    </source>
</evidence>
<dbReference type="VEuPathDB" id="FungiDB:PHYBLDRAFT_142948"/>
<protein>
    <recommendedName>
        <fullName evidence="4">Transposase domain-containing protein</fullName>
    </recommendedName>
</protein>
<dbReference type="OrthoDB" id="10053513at2759"/>
<keyword evidence="3" id="KW-1185">Reference proteome</keyword>
<dbReference type="EMBL" id="KV440976">
    <property type="protein sequence ID" value="OAD75965.1"/>
    <property type="molecule type" value="Genomic_DNA"/>
</dbReference>
<reference evidence="3" key="1">
    <citation type="submission" date="2015-06" db="EMBL/GenBank/DDBJ databases">
        <title>Expansion of signal transduction pathways in fungi by whole-genome duplication.</title>
        <authorList>
            <consortium name="DOE Joint Genome Institute"/>
            <person name="Corrochano L.M."/>
            <person name="Kuo A."/>
            <person name="Marcet-Houben M."/>
            <person name="Polaino S."/>
            <person name="Salamov A."/>
            <person name="Villalobos J.M."/>
            <person name="Alvarez M.I."/>
            <person name="Avalos J."/>
            <person name="Benito E.P."/>
            <person name="Benoit I."/>
            <person name="Burger G."/>
            <person name="Camino L.P."/>
            <person name="Canovas D."/>
            <person name="Cerda-Olmedo E."/>
            <person name="Cheng J.-F."/>
            <person name="Dominguez A."/>
            <person name="Elias M."/>
            <person name="Eslava A.P."/>
            <person name="Glaser F."/>
            <person name="Grimwood J."/>
            <person name="Gutierrez G."/>
            <person name="Heitman J."/>
            <person name="Henrissat B."/>
            <person name="Iturriaga E.A."/>
            <person name="Lang B.F."/>
            <person name="Lavin J.L."/>
            <person name="Lee S."/>
            <person name="Li W."/>
            <person name="Lindquist E."/>
            <person name="Lopez-Garcia S."/>
            <person name="Luque E.M."/>
            <person name="Marcos A.T."/>
            <person name="Martin J."/>
            <person name="McCluskey K."/>
            <person name="Medina H.R."/>
            <person name="Miralles-Duran A."/>
            <person name="Miyazaki A."/>
            <person name="Munoz-Torres E."/>
            <person name="Oguiza J.A."/>
            <person name="Ohm R."/>
            <person name="Olmedo M."/>
            <person name="Orejas M."/>
            <person name="Ortiz-Castellanos L."/>
            <person name="Pisabarro A.G."/>
            <person name="Rodriguez-Romero J."/>
            <person name="Ruiz-Herrera J."/>
            <person name="Ruiz-Vazquez R."/>
            <person name="Sanz C."/>
            <person name="Schackwitz W."/>
            <person name="Schmutz J."/>
            <person name="Shahriari M."/>
            <person name="Shelest E."/>
            <person name="Silva-Franco F."/>
            <person name="Soanes D."/>
            <person name="Syed K."/>
            <person name="Tagua V.G."/>
            <person name="Talbot N.J."/>
            <person name="Thon M."/>
            <person name="De vries R.P."/>
            <person name="Wiebenga A."/>
            <person name="Yadav J.S."/>
            <person name="Braun E.L."/>
            <person name="Baker S."/>
            <person name="Garre V."/>
            <person name="Horwitz B."/>
            <person name="Torres-Martinez S."/>
            <person name="Idnurm A."/>
            <person name="Herrera-Estrella A."/>
            <person name="Gabaldon T."/>
            <person name="Grigoriev I.V."/>
        </authorList>
    </citation>
    <scope>NUCLEOTIDE SEQUENCE [LARGE SCALE GENOMIC DNA]</scope>
    <source>
        <strain evidence="3">NRRL 1555(-)</strain>
    </source>
</reference>
<dbReference type="Proteomes" id="UP000077315">
    <property type="component" value="Unassembled WGS sequence"/>
</dbReference>
<evidence type="ECO:0000313" key="3">
    <source>
        <dbReference type="Proteomes" id="UP000077315"/>
    </source>
</evidence>
<name>A0A162XP87_PHYB8</name>
<accession>A0A162XP87</accession>
<feature type="region of interest" description="Disordered" evidence="1">
    <location>
        <begin position="49"/>
        <end position="74"/>
    </location>
</feature>
<dbReference type="PANTHER" id="PTHR46579">
    <property type="entry name" value="F5/8 TYPE C DOMAIN-CONTAINING PROTEIN-RELATED"/>
    <property type="match status" value="1"/>
</dbReference>
<organism evidence="2 3">
    <name type="scientific">Phycomyces blakesleeanus (strain ATCC 8743b / DSM 1359 / FGSC 10004 / NBRC 33097 / NRRL 1555)</name>
    <dbReference type="NCBI Taxonomy" id="763407"/>
    <lineage>
        <taxon>Eukaryota</taxon>
        <taxon>Fungi</taxon>
        <taxon>Fungi incertae sedis</taxon>
        <taxon>Mucoromycota</taxon>
        <taxon>Mucoromycotina</taxon>
        <taxon>Mucoromycetes</taxon>
        <taxon>Mucorales</taxon>
        <taxon>Phycomycetaceae</taxon>
        <taxon>Phycomyces</taxon>
    </lineage>
</organism>
<dbReference type="InterPro" id="IPR004242">
    <property type="entry name" value="Transposase_21"/>
</dbReference>
<evidence type="ECO:0000256" key="1">
    <source>
        <dbReference type="SAM" id="MobiDB-lite"/>
    </source>
</evidence>
<dbReference type="GeneID" id="28991810"/>
<evidence type="ECO:0000313" key="2">
    <source>
        <dbReference type="EMBL" id="OAD75965.1"/>
    </source>
</evidence>
<dbReference type="AlphaFoldDB" id="A0A162XP87"/>
<dbReference type="InParanoid" id="A0A162XP87"/>
<dbReference type="STRING" id="763407.A0A162XP87"/>
<proteinExistence type="predicted"/>
<sequence>MDVDQIEEYVEDDNYSVGASSPEQYVHTYLPLLVEESLFETEKYTSEYESEYELSDEIEPEEQDREEEQESTANLPENPWHRVIAIFTVMFISTFIVDDGAVILITDCHTLYDYSNTTQTYCNFRRVGSKTFCGNNLYKHSIRNTMISKHMFIYNSLTASLKKLFMCPSFKKNINQLNRKPKVDGTLFDVYDGKMWKEFVDDEGAHAIYLTVNNLSREERNNVKNVILVGLMPGPKEASTEEISNYLRPLVDELIVLYKGITVNTYDCPGALIHAALLIVACNIPTTRKTCGFTSHNSTCVCNKCNRHFKRIDGSTIVNYSGFKFSDWVSRTKEENIEHVIMWKNARTLAERKQLEVENGVLRATVIDPMHNLFLGMAKRMMDNWIACGLLDNNDLAEMQKEADSMTLPMGYTIFQTKIGKGFSFMKTRLPSNLLVNWIHFVDACRVLTKPAITEEEIAKAHVSLRKFCCGCETMYKLDLLLPNMHLYLHLKESIQDFGPIYSFWLFSFECFNGVLKGFQTNQKSGFEKTYMKKFIKNSSKAQFHLAIIKTCHNSFIFHHSWNPPPIQNNKHLFYKIEYDDETLCSAKTMLRHRIFVNDRIQKIASINLLGQVYKGGEGLIMRGSYIQAKYMETNNNSKGIYAGHIKYLFTYNFTPNPIYTNFHACIELYDATLLKYDYDNILPVYRILSPIAIGSHVSGSGAAKVIVIPLPRKLYA</sequence>
<dbReference type="Pfam" id="PF02992">
    <property type="entry name" value="Transposase_21"/>
    <property type="match status" value="1"/>
</dbReference>
<gene>
    <name evidence="2" type="ORF">PHYBLDRAFT_142948</name>
</gene>